<accession>A0AC34QAR4</accession>
<name>A0AC34QAR4_9BILA</name>
<evidence type="ECO:0000313" key="2">
    <source>
        <dbReference type="WBParaSite" id="JU765_v2.g14635.t1"/>
    </source>
</evidence>
<proteinExistence type="predicted"/>
<evidence type="ECO:0000313" key="1">
    <source>
        <dbReference type="Proteomes" id="UP000887576"/>
    </source>
</evidence>
<sequence>MSCSSVFEGPTYQLGGKLGRHLELNFLKHVDPHVAYKWFNESHHRTFGNYLDKSENTLAWSVTVGLFNLGGMIGGFIACRLADRIGRRNTLIANNTFICTGIFFMTFAKYVDFYLFLPIGRLITGTGSGIASAIVPMYLTEISPINKRGTLGSIHQLTFTFSNFIATIFGLPQIFGNTNYWPLIFTIALVPTVIQMTILPLCPESP</sequence>
<protein>
    <submittedName>
        <fullName evidence="2">Major facilitator superfamily (MFS) profile domain-containing protein</fullName>
    </submittedName>
</protein>
<dbReference type="WBParaSite" id="JU765_v2.g14635.t1">
    <property type="protein sequence ID" value="JU765_v2.g14635.t1"/>
    <property type="gene ID" value="JU765_v2.g14635"/>
</dbReference>
<organism evidence="1 2">
    <name type="scientific">Panagrolaimus sp. JU765</name>
    <dbReference type="NCBI Taxonomy" id="591449"/>
    <lineage>
        <taxon>Eukaryota</taxon>
        <taxon>Metazoa</taxon>
        <taxon>Ecdysozoa</taxon>
        <taxon>Nematoda</taxon>
        <taxon>Chromadorea</taxon>
        <taxon>Rhabditida</taxon>
        <taxon>Tylenchina</taxon>
        <taxon>Panagrolaimomorpha</taxon>
        <taxon>Panagrolaimoidea</taxon>
        <taxon>Panagrolaimidae</taxon>
        <taxon>Panagrolaimus</taxon>
    </lineage>
</organism>
<reference evidence="2" key="1">
    <citation type="submission" date="2022-11" db="UniProtKB">
        <authorList>
            <consortium name="WormBaseParasite"/>
        </authorList>
    </citation>
    <scope>IDENTIFICATION</scope>
</reference>
<dbReference type="Proteomes" id="UP000887576">
    <property type="component" value="Unplaced"/>
</dbReference>